<dbReference type="InterPro" id="IPR036773">
    <property type="entry name" value="TB_dom_sf"/>
</dbReference>
<dbReference type="Gene3D" id="2.10.25.10">
    <property type="entry name" value="Laminin"/>
    <property type="match status" value="4"/>
</dbReference>
<evidence type="ECO:0000313" key="14">
    <source>
        <dbReference type="Proteomes" id="UP001153148"/>
    </source>
</evidence>
<evidence type="ECO:0000259" key="11">
    <source>
        <dbReference type="PROSITE" id="PS50026"/>
    </source>
</evidence>
<dbReference type="SMART" id="SM00181">
    <property type="entry name" value="EGF"/>
    <property type="match status" value="5"/>
</dbReference>
<dbReference type="InterPro" id="IPR000152">
    <property type="entry name" value="EGF-type_Asp/Asn_hydroxyl_site"/>
</dbReference>
<evidence type="ECO:0000256" key="1">
    <source>
        <dbReference type="ARBA" id="ARBA00004498"/>
    </source>
</evidence>
<feature type="disulfide bond" evidence="9">
    <location>
        <begin position="245"/>
        <end position="255"/>
    </location>
</feature>
<feature type="disulfide bond" evidence="9">
    <location>
        <begin position="263"/>
        <end position="272"/>
    </location>
</feature>
<keyword evidence="2" id="KW-0964">Secreted</keyword>
<comment type="subcellular location">
    <subcellularLocation>
        <location evidence="1">Secreted</location>
        <location evidence="1">Extracellular space</location>
        <location evidence="1">Extracellular matrix</location>
    </subcellularLocation>
</comment>
<gene>
    <name evidence="13" type="ORF">TPAB3V08_LOCUS803</name>
</gene>
<dbReference type="InterPro" id="IPR001881">
    <property type="entry name" value="EGF-like_Ca-bd_dom"/>
</dbReference>
<evidence type="ECO:0000256" key="5">
    <source>
        <dbReference type="ARBA" id="ARBA00022729"/>
    </source>
</evidence>
<dbReference type="InterPro" id="IPR018097">
    <property type="entry name" value="EGF_Ca-bd_CS"/>
</dbReference>
<evidence type="ECO:0000256" key="3">
    <source>
        <dbReference type="ARBA" id="ARBA00022530"/>
    </source>
</evidence>
<feature type="domain" description="EGF-like" evidence="11">
    <location>
        <begin position="241"/>
        <end position="273"/>
    </location>
</feature>
<dbReference type="InterPro" id="IPR049883">
    <property type="entry name" value="NOTCH1_EGF-like"/>
</dbReference>
<dbReference type="PROSITE" id="PS51364">
    <property type="entry name" value="TB"/>
    <property type="match status" value="2"/>
</dbReference>
<feature type="domain" description="TB" evidence="12">
    <location>
        <begin position="427"/>
        <end position="481"/>
    </location>
</feature>
<name>A0ABN7NKD3_TIMPD</name>
<dbReference type="InterPro" id="IPR009030">
    <property type="entry name" value="Growth_fac_rcpt_cys_sf"/>
</dbReference>
<dbReference type="Pfam" id="PF07645">
    <property type="entry name" value="EGF_CA"/>
    <property type="match status" value="3"/>
</dbReference>
<dbReference type="EMBL" id="CAJPIN010000651">
    <property type="protein sequence ID" value="CAG2053757.1"/>
    <property type="molecule type" value="Genomic_DNA"/>
</dbReference>
<keyword evidence="14" id="KW-1185">Reference proteome</keyword>
<keyword evidence="3" id="KW-0272">Extracellular matrix</keyword>
<dbReference type="PROSITE" id="PS50026">
    <property type="entry name" value="EGF_3"/>
    <property type="match status" value="3"/>
</dbReference>
<dbReference type="SMART" id="SM00179">
    <property type="entry name" value="EGF_CA"/>
    <property type="match status" value="3"/>
</dbReference>
<dbReference type="SUPFAM" id="SSF57184">
    <property type="entry name" value="Growth factor receptor domain"/>
    <property type="match status" value="1"/>
</dbReference>
<dbReference type="CDD" id="cd00054">
    <property type="entry name" value="EGF_CA"/>
    <property type="match status" value="3"/>
</dbReference>
<keyword evidence="6" id="KW-0677">Repeat</keyword>
<evidence type="ECO:0000313" key="13">
    <source>
        <dbReference type="EMBL" id="CAG2053757.1"/>
    </source>
</evidence>
<keyword evidence="7 9" id="KW-1015">Disulfide bond</keyword>
<comment type="caution">
    <text evidence="13">The sequence shown here is derived from an EMBL/GenBank/DDBJ whole genome shotgun (WGS) entry which is preliminary data.</text>
</comment>
<dbReference type="Pfam" id="PF00683">
    <property type="entry name" value="TB"/>
    <property type="match status" value="2"/>
</dbReference>
<dbReference type="InterPro" id="IPR013032">
    <property type="entry name" value="EGF-like_CS"/>
</dbReference>
<protein>
    <submittedName>
        <fullName evidence="13">Uncharacterized protein</fullName>
    </submittedName>
</protein>
<evidence type="ECO:0000256" key="7">
    <source>
        <dbReference type="ARBA" id="ARBA00023157"/>
    </source>
</evidence>
<reference evidence="13" key="1">
    <citation type="submission" date="2021-03" db="EMBL/GenBank/DDBJ databases">
        <authorList>
            <person name="Tran Van P."/>
        </authorList>
    </citation>
    <scope>NUCLEOTIDE SEQUENCE</scope>
</reference>
<dbReference type="Proteomes" id="UP001153148">
    <property type="component" value="Unassembled WGS sequence"/>
</dbReference>
<dbReference type="InterPro" id="IPR000742">
    <property type="entry name" value="EGF"/>
</dbReference>
<dbReference type="PROSITE" id="PS01187">
    <property type="entry name" value="EGF_CA"/>
    <property type="match status" value="1"/>
</dbReference>
<feature type="domain" description="EGF-like" evidence="11">
    <location>
        <begin position="340"/>
        <end position="381"/>
    </location>
</feature>
<evidence type="ECO:0000259" key="12">
    <source>
        <dbReference type="PROSITE" id="PS51364"/>
    </source>
</evidence>
<dbReference type="InterPro" id="IPR051145">
    <property type="entry name" value="GAS-SHBG-PROS"/>
</dbReference>
<keyword evidence="5" id="KW-0732">Signal</keyword>
<feature type="domain" description="EGF-like" evidence="11">
    <location>
        <begin position="489"/>
        <end position="529"/>
    </location>
</feature>
<dbReference type="PANTHER" id="PTHR24040">
    <property type="entry name" value="LAMININ G-LIKE DOMAIN-CONTAINING PROTEIN"/>
    <property type="match status" value="1"/>
</dbReference>
<dbReference type="SUPFAM" id="SSF57196">
    <property type="entry name" value="EGF/Laminin"/>
    <property type="match status" value="1"/>
</dbReference>
<evidence type="ECO:0000256" key="10">
    <source>
        <dbReference type="SAM" id="MobiDB-lite"/>
    </source>
</evidence>
<evidence type="ECO:0000256" key="6">
    <source>
        <dbReference type="ARBA" id="ARBA00022737"/>
    </source>
</evidence>
<keyword evidence="8" id="KW-0325">Glycoprotein</keyword>
<dbReference type="Pfam" id="PF12661">
    <property type="entry name" value="hEGF"/>
    <property type="match status" value="1"/>
</dbReference>
<dbReference type="PROSITE" id="PS00010">
    <property type="entry name" value="ASX_HYDROXYL"/>
    <property type="match status" value="3"/>
</dbReference>
<feature type="domain" description="TB" evidence="12">
    <location>
        <begin position="279"/>
        <end position="322"/>
    </location>
</feature>
<dbReference type="PANTHER" id="PTHR24040:SF16">
    <property type="entry name" value="FIBRILLIN-2-LIKE PROTEIN"/>
    <property type="match status" value="1"/>
</dbReference>
<proteinExistence type="predicted"/>
<dbReference type="SUPFAM" id="SSF57581">
    <property type="entry name" value="TB module/8-cys domain"/>
    <property type="match status" value="2"/>
</dbReference>
<sequence>MDIQKRSKSRAEKRWELTGPLHNVLLPVRWCWLLGCGWTLLAARGRTVIGIHQTTSSNGRKLKKQILAFWYFLQATFSSRFKTYVERARREKCHETRVGSSRAGKTKEVELILSSALDACKRTCDPTYVGPGTGPRIVARDGVSSPPLGSASYPSAQGRAQRAAASNPTSAFVREGAWPHRVQLKAATSVSEKVSTAVKLHVLKYNGNAESGTCQPPCLNKGTCTDGRCVCRTGFQGEFCGEPICRETCLNGGRCIGPDRCACIYGYTGRKCEADYRTGPCYTKVKNEFCQGQLEGVVCTKQLCCATVGHAWGHPCEQCPTRLDCDEGFIKNIHSGQCVDIDECEAIPGLCQGGKCVNSVGSFSCECPEGQARNIETNECRDKDECLEEGVCQDGRCVNTDGAFYCVCNNGFIPTQDRKSCIDARQGNCYTSLSRGGQCRNKLEIKLSKKDCCCGMNMGKGWGENCDICPTPGEDTYIRLCTGPGELTLINECALRANICGNGHCVDTPDGYRCECHPGYRKGASEVCEG</sequence>
<accession>A0ABN7NKD3</accession>
<dbReference type="PROSITE" id="PS01186">
    <property type="entry name" value="EGF_2"/>
    <property type="match status" value="3"/>
</dbReference>
<evidence type="ECO:0000256" key="2">
    <source>
        <dbReference type="ARBA" id="ARBA00022525"/>
    </source>
</evidence>
<dbReference type="InterPro" id="IPR017878">
    <property type="entry name" value="TB_dom"/>
</dbReference>
<keyword evidence="4 9" id="KW-0245">EGF-like domain</keyword>
<comment type="caution">
    <text evidence="9">Lacks conserved residue(s) required for the propagation of feature annotation.</text>
</comment>
<dbReference type="PROSITE" id="PS00022">
    <property type="entry name" value="EGF_1"/>
    <property type="match status" value="1"/>
</dbReference>
<evidence type="ECO:0000256" key="4">
    <source>
        <dbReference type="ARBA" id="ARBA00022536"/>
    </source>
</evidence>
<dbReference type="Gene3D" id="3.90.290.10">
    <property type="entry name" value="TGF-beta binding (TB) domain"/>
    <property type="match status" value="2"/>
</dbReference>
<evidence type="ECO:0000256" key="9">
    <source>
        <dbReference type="PROSITE-ProRule" id="PRU00076"/>
    </source>
</evidence>
<evidence type="ECO:0000256" key="8">
    <source>
        <dbReference type="ARBA" id="ARBA00023180"/>
    </source>
</evidence>
<organism evidence="13 14">
    <name type="scientific">Timema podura</name>
    <name type="common">Walking stick</name>
    <dbReference type="NCBI Taxonomy" id="61482"/>
    <lineage>
        <taxon>Eukaryota</taxon>
        <taxon>Metazoa</taxon>
        <taxon>Ecdysozoa</taxon>
        <taxon>Arthropoda</taxon>
        <taxon>Hexapoda</taxon>
        <taxon>Insecta</taxon>
        <taxon>Pterygota</taxon>
        <taxon>Neoptera</taxon>
        <taxon>Polyneoptera</taxon>
        <taxon>Phasmatodea</taxon>
        <taxon>Timematodea</taxon>
        <taxon>Timematoidea</taxon>
        <taxon>Timematidae</taxon>
        <taxon>Timema</taxon>
    </lineage>
</organism>
<feature type="region of interest" description="Disordered" evidence="10">
    <location>
        <begin position="135"/>
        <end position="157"/>
    </location>
</feature>